<keyword evidence="9" id="KW-1015">Disulfide bond</keyword>
<keyword evidence="7 13" id="KW-1133">Transmembrane helix</keyword>
<feature type="region of interest" description="Disordered" evidence="14">
    <location>
        <begin position="481"/>
        <end position="505"/>
    </location>
</feature>
<feature type="chain" id="PRO_5033204391" description="Netrin receptor UNC5" evidence="13">
    <location>
        <begin position="18"/>
        <end position="1021"/>
    </location>
</feature>
<comment type="similarity">
    <text evidence="2 13">Belongs to the unc-5 family.</text>
</comment>
<evidence type="ECO:0000256" key="8">
    <source>
        <dbReference type="ARBA" id="ARBA00023136"/>
    </source>
</evidence>
<evidence type="ECO:0000256" key="9">
    <source>
        <dbReference type="ARBA" id="ARBA00023157"/>
    </source>
</evidence>
<feature type="compositionally biased region" description="Low complexity" evidence="14">
    <location>
        <begin position="72"/>
        <end position="96"/>
    </location>
</feature>
<evidence type="ECO:0000256" key="3">
    <source>
        <dbReference type="ARBA" id="ARBA00022473"/>
    </source>
</evidence>
<dbReference type="FunFam" id="2.20.100.10:FF:000002">
    <property type="entry name" value="Unc-5 netrin receptor C"/>
    <property type="match status" value="1"/>
</dbReference>
<dbReference type="InterPro" id="IPR003599">
    <property type="entry name" value="Ig_sub"/>
</dbReference>
<dbReference type="SUPFAM" id="SSF82895">
    <property type="entry name" value="TSP-1 type 1 repeat"/>
    <property type="match status" value="2"/>
</dbReference>
<evidence type="ECO:0000256" key="11">
    <source>
        <dbReference type="ARBA" id="ARBA00023180"/>
    </source>
</evidence>
<evidence type="ECO:0000313" key="15">
    <source>
        <dbReference type="EMBL" id="CAF2779107.1"/>
    </source>
</evidence>
<evidence type="ECO:0000256" key="4">
    <source>
        <dbReference type="ARBA" id="ARBA00022692"/>
    </source>
</evidence>
<dbReference type="InterPro" id="IPR033772">
    <property type="entry name" value="UPA"/>
</dbReference>
<dbReference type="SUPFAM" id="SSF48726">
    <property type="entry name" value="Immunoglobulin"/>
    <property type="match status" value="1"/>
</dbReference>
<feature type="compositionally biased region" description="Low complexity" evidence="14">
    <location>
        <begin position="585"/>
        <end position="604"/>
    </location>
</feature>
<dbReference type="PROSITE" id="PS50835">
    <property type="entry name" value="IG_LIKE"/>
    <property type="match status" value="1"/>
</dbReference>
<dbReference type="InterPro" id="IPR037936">
    <property type="entry name" value="UNC5A-D"/>
</dbReference>
<dbReference type="PROSITE" id="PS50017">
    <property type="entry name" value="DEATH_DOMAIN"/>
    <property type="match status" value="1"/>
</dbReference>
<dbReference type="Proteomes" id="UP000675881">
    <property type="component" value="Chromosome 1"/>
</dbReference>
<dbReference type="InterPro" id="IPR013783">
    <property type="entry name" value="Ig-like_fold"/>
</dbReference>
<dbReference type="Gene3D" id="1.10.533.10">
    <property type="entry name" value="Death Domain, Fas"/>
    <property type="match status" value="1"/>
</dbReference>
<reference evidence="15" key="1">
    <citation type="submission" date="2021-02" db="EMBL/GenBank/DDBJ databases">
        <authorList>
            <person name="Bekaert M."/>
        </authorList>
    </citation>
    <scope>NUCLEOTIDE SEQUENCE</scope>
    <source>
        <strain evidence="15">IoA-00</strain>
    </source>
</reference>
<keyword evidence="11" id="KW-0325">Glycoprotein</keyword>
<dbReference type="Gene3D" id="2.20.100.10">
    <property type="entry name" value="Thrombospondin type-1 (TSP1) repeat"/>
    <property type="match status" value="2"/>
</dbReference>
<comment type="subcellular location">
    <subcellularLocation>
        <location evidence="13">Cell membrane</location>
        <topology evidence="13">Single-pass type I membrane protein</topology>
    </subcellularLocation>
    <subcellularLocation>
        <location evidence="1">Membrane</location>
        <topology evidence="1">Single-pass type I membrane protein</topology>
    </subcellularLocation>
</comment>
<keyword evidence="8 13" id="KW-0472">Membrane</keyword>
<feature type="signal peptide" evidence="13">
    <location>
        <begin position="1"/>
        <end position="17"/>
    </location>
</feature>
<dbReference type="FunFam" id="2.20.100.10:FF:000007">
    <property type="entry name" value="Thrombospondin 1"/>
    <property type="match status" value="1"/>
</dbReference>
<feature type="compositionally biased region" description="Polar residues" evidence="14">
    <location>
        <begin position="481"/>
        <end position="494"/>
    </location>
</feature>
<gene>
    <name evidence="15" type="ORF">LSAA_939</name>
</gene>
<dbReference type="SMART" id="SM00209">
    <property type="entry name" value="TSP1"/>
    <property type="match status" value="2"/>
</dbReference>
<keyword evidence="6" id="KW-0677">Repeat</keyword>
<evidence type="ECO:0000256" key="7">
    <source>
        <dbReference type="ARBA" id="ARBA00022989"/>
    </source>
</evidence>
<comment type="function">
    <text evidence="13">Receptor for netrin required for axon guidance. Mediates axon repulsion of neuronal growth cones in the developing nervous system upon ligand binding.</text>
</comment>
<dbReference type="AlphaFoldDB" id="A0A7R8H0Z0"/>
<keyword evidence="4 13" id="KW-0812">Transmembrane</keyword>
<dbReference type="PRINTS" id="PR01705">
    <property type="entry name" value="TSP1REPEAT"/>
</dbReference>
<evidence type="ECO:0000256" key="10">
    <source>
        <dbReference type="ARBA" id="ARBA00023170"/>
    </source>
</evidence>
<keyword evidence="3 13" id="KW-0217">Developmental protein</keyword>
<dbReference type="SMART" id="SM00218">
    <property type="entry name" value="ZU5"/>
    <property type="match status" value="1"/>
</dbReference>
<evidence type="ECO:0000256" key="1">
    <source>
        <dbReference type="ARBA" id="ARBA00004479"/>
    </source>
</evidence>
<dbReference type="InterPro" id="IPR036179">
    <property type="entry name" value="Ig-like_dom_sf"/>
</dbReference>
<protein>
    <recommendedName>
        <fullName evidence="13">Netrin receptor UNC5</fullName>
    </recommendedName>
</protein>
<dbReference type="InterPro" id="IPR007110">
    <property type="entry name" value="Ig-like_dom"/>
</dbReference>
<dbReference type="InterPro" id="IPR000488">
    <property type="entry name" value="Death_dom"/>
</dbReference>
<evidence type="ECO:0000256" key="14">
    <source>
        <dbReference type="SAM" id="MobiDB-lite"/>
    </source>
</evidence>
<keyword evidence="12 13" id="KW-0393">Immunoglobulin domain</keyword>
<dbReference type="GO" id="GO:0008045">
    <property type="term" value="P:motor neuron axon guidance"/>
    <property type="evidence" value="ECO:0007669"/>
    <property type="project" value="TreeGrafter"/>
</dbReference>
<dbReference type="Pfam" id="PF00531">
    <property type="entry name" value="Death"/>
    <property type="match status" value="1"/>
</dbReference>
<dbReference type="PROSITE" id="PS51145">
    <property type="entry name" value="ZU5"/>
    <property type="match status" value="1"/>
</dbReference>
<dbReference type="Pfam" id="PF13927">
    <property type="entry name" value="Ig_3"/>
    <property type="match status" value="1"/>
</dbReference>
<dbReference type="EMBL" id="HG994580">
    <property type="protein sequence ID" value="CAF2779107.1"/>
    <property type="molecule type" value="Genomic_DNA"/>
</dbReference>
<dbReference type="PROSITE" id="PS50092">
    <property type="entry name" value="TSP1"/>
    <property type="match status" value="2"/>
</dbReference>
<dbReference type="Pfam" id="PF25609">
    <property type="entry name" value="Unc5_NetrinR_N"/>
    <property type="match status" value="1"/>
</dbReference>
<dbReference type="Pfam" id="PF00090">
    <property type="entry name" value="TSP_1"/>
    <property type="match status" value="2"/>
</dbReference>
<dbReference type="SMART" id="SM00005">
    <property type="entry name" value="DEATH"/>
    <property type="match status" value="1"/>
</dbReference>
<feature type="transmembrane region" description="Helical" evidence="13">
    <location>
        <begin position="447"/>
        <end position="468"/>
    </location>
</feature>
<dbReference type="InterPro" id="IPR057755">
    <property type="entry name" value="UNC5A-D-like_N"/>
</dbReference>
<evidence type="ECO:0000256" key="6">
    <source>
        <dbReference type="ARBA" id="ARBA00022737"/>
    </source>
</evidence>
<sequence>MLRSVLVILIFSAHGLAVPKKKGHGELIPIPKNMLHLQQKHDLDSFEDENEESFHYEYEEEYKEEFHFQNGSHSHPAPHNDSSSSHSHNDSSIIPSVLPEGDPSNYALPIFLEEPSDAFAVKSQSAVLQCRVAHALGVHFQCNSEVVEPSGQKDLVEPESGARYTEATVEISREKIEEFFGDYNCACVAISRKGSVVSRYALVSYAYLKKEFEVPPYSQQVSKGKQVEMRCHPPRGRPLPSIYWAVNGRRIDPSFDKNYIVTGEGHLIIVSTKLANFANYTCVAHNIANVRISDPATVTVYIDGGWSSWSRWTSCSSNCGKGIQKRTRICDSPSPINGGQPCSGSPIEKKNCVSDCPGSVYGGWTQWTSWSSCSPECFHHRRRTCSNPSPSKGGKYCIGEDLESLNCTDGFCQETRQLVMYGNNAEEKSGASLEVTEEDTSSSSLDVTLYIVLSLAFIVFSVVILIIFRLLRRKSNHPNGYTLTSTDYGYGSSSDEGKKPGLGYSPDITQQCPPPPIVNGPPPQLHPHHLTSSGMKSATTVCYDTSPSDSIGKPPKSESCSSTGTSNERGHSSPMSTTDRAFPITSTPLPSLPTNSTSSGTTTSTSIMWNTVTHSGARMTLPDSGIALTIPPGALHSSTDLFIGVIHDAVHYPPPRLSGRETLLSPLVVIGPPEAALALKKPIILSMPHCGSLRHGNWTVSALHRSDDEGWKRVVTLGSETINTPVYIQLDVNTCHIVTDILGGFALSGESSHGAIATKSLRLAAFAQEGHRPHTDLTVRVYCLQDTEDALSYVSESEKRYNGFLLDEPVSFLFKDASEEDRSHPHLCINVESLGRGWSTSKGTEYLEVPFNHIWNTSNPTLHCSFTFKATIVTSVISFSLGVSQKGVNSLKSHLAVNADLSTTSSFSSLRKPPNPCPITNPLQSNKQVTFRLPLHSVSALSRLLDSPNSQGNDWRLLAERLNVHRYITYFATRPSPTECILHLWEARNRESSASNSLHSILKVMGRYDAASVLERDLDIR</sequence>
<dbReference type="Gene3D" id="2.60.220.30">
    <property type="match status" value="1"/>
</dbReference>
<dbReference type="GO" id="GO:0005042">
    <property type="term" value="F:netrin receptor activity"/>
    <property type="evidence" value="ECO:0007669"/>
    <property type="project" value="UniProtKB-UniRule"/>
</dbReference>
<dbReference type="PANTHER" id="PTHR12582:SF47">
    <property type="entry name" value="NETRIN RECEPTOR UNC-5"/>
    <property type="match status" value="1"/>
</dbReference>
<evidence type="ECO:0000256" key="5">
    <source>
        <dbReference type="ARBA" id="ARBA00022729"/>
    </source>
</evidence>
<dbReference type="PANTHER" id="PTHR12582">
    <property type="entry name" value="NETRIN RECEPTOR UNC5"/>
    <property type="match status" value="1"/>
</dbReference>
<proteinExistence type="inferred from homology"/>
<accession>A0A7R8H0Z0</accession>
<feature type="compositionally biased region" description="Polar residues" evidence="14">
    <location>
        <begin position="539"/>
        <end position="549"/>
    </location>
</feature>
<dbReference type="GO" id="GO:0005886">
    <property type="term" value="C:plasma membrane"/>
    <property type="evidence" value="ECO:0007669"/>
    <property type="project" value="UniProtKB-SubCell"/>
</dbReference>
<evidence type="ECO:0000256" key="12">
    <source>
        <dbReference type="ARBA" id="ARBA00023319"/>
    </source>
</evidence>
<dbReference type="Pfam" id="PF00791">
    <property type="entry name" value="ZU5"/>
    <property type="match status" value="1"/>
</dbReference>
<dbReference type="Pfam" id="PF17217">
    <property type="entry name" value="UPA"/>
    <property type="match status" value="1"/>
</dbReference>
<dbReference type="SMART" id="SM00409">
    <property type="entry name" value="IG"/>
    <property type="match status" value="2"/>
</dbReference>
<keyword evidence="5 13" id="KW-0732">Signal</keyword>
<dbReference type="Gene3D" id="2.60.40.10">
    <property type="entry name" value="Immunoglobulins"/>
    <property type="match status" value="2"/>
</dbReference>
<dbReference type="InterPro" id="IPR000906">
    <property type="entry name" value="ZU5_dom"/>
</dbReference>
<feature type="region of interest" description="Disordered" evidence="14">
    <location>
        <begin position="539"/>
        <end position="604"/>
    </location>
</feature>
<dbReference type="InterPro" id="IPR011029">
    <property type="entry name" value="DEATH-like_dom_sf"/>
</dbReference>
<keyword evidence="10 13" id="KW-0675">Receptor</keyword>
<keyword evidence="16" id="KW-1185">Reference proteome</keyword>
<dbReference type="InterPro" id="IPR000884">
    <property type="entry name" value="TSP1_rpt"/>
</dbReference>
<evidence type="ECO:0000313" key="16">
    <source>
        <dbReference type="Proteomes" id="UP000675881"/>
    </source>
</evidence>
<feature type="compositionally biased region" description="Polar residues" evidence="14">
    <location>
        <begin position="558"/>
        <end position="579"/>
    </location>
</feature>
<evidence type="ECO:0000256" key="2">
    <source>
        <dbReference type="ARBA" id="ARBA00009844"/>
    </source>
</evidence>
<dbReference type="InterPro" id="IPR036383">
    <property type="entry name" value="TSP1_rpt_sf"/>
</dbReference>
<dbReference type="OrthoDB" id="5973910at2759"/>
<dbReference type="CDD" id="cd08781">
    <property type="entry name" value="Death_UNC5-like"/>
    <property type="match status" value="1"/>
</dbReference>
<organism evidence="15 16">
    <name type="scientific">Lepeophtheirus salmonis</name>
    <name type="common">Salmon louse</name>
    <name type="synonym">Caligus salmonis</name>
    <dbReference type="NCBI Taxonomy" id="72036"/>
    <lineage>
        <taxon>Eukaryota</taxon>
        <taxon>Metazoa</taxon>
        <taxon>Ecdysozoa</taxon>
        <taxon>Arthropoda</taxon>
        <taxon>Crustacea</taxon>
        <taxon>Multicrustacea</taxon>
        <taxon>Hexanauplia</taxon>
        <taxon>Copepoda</taxon>
        <taxon>Siphonostomatoida</taxon>
        <taxon>Caligidae</taxon>
        <taxon>Lepeophtheirus</taxon>
    </lineage>
</organism>
<evidence type="ECO:0000256" key="13">
    <source>
        <dbReference type="RuleBase" id="RU367033"/>
    </source>
</evidence>
<feature type="region of interest" description="Disordered" evidence="14">
    <location>
        <begin position="65"/>
        <end position="98"/>
    </location>
</feature>
<dbReference type="SUPFAM" id="SSF47986">
    <property type="entry name" value="DEATH domain"/>
    <property type="match status" value="1"/>
</dbReference>
<name>A0A7R8H0Z0_LEPSM</name>